<dbReference type="OrthoDB" id="7684392at2"/>
<accession>A0A1N7KIF1</accession>
<proteinExistence type="predicted"/>
<dbReference type="Proteomes" id="UP000186141">
    <property type="component" value="Unassembled WGS sequence"/>
</dbReference>
<protein>
    <submittedName>
        <fullName evidence="1">Uncharacterized protein</fullName>
    </submittedName>
</protein>
<gene>
    <name evidence="1" type="ORF">SAMN05421774_101460</name>
</gene>
<dbReference type="STRING" id="1086013.SAMN05421774_101460"/>
<dbReference type="RefSeq" id="WP_076528277.1">
    <property type="nucleotide sequence ID" value="NZ_BMEH01000001.1"/>
</dbReference>
<sequence length="335" mass="37379">MAGRTKRTQAFNIVIVAQAGRLQYEALIFAASLAAHAPALSGRLFVAEPLPGPLWPQDPRIADPAIRAALQGLGAQIVEFECRHFGASYPYGNKIEALAALPEGEPFVFFDTDTLITGALDRVAFDFARPSASMRVSATWPDPQPYVAGYDSIWRSLYDRFGLDITPTLDLSQPDEHWRRYMYFNAGWFFGACPVAFGRRFTDYATAIRSDPGPMLAAQSLDPWLDQVALPLVIAAFGGGRPGTALAGLDGDISCHYRALPLLYARDSDHAVDVLETVTADKALKRLLRDWEPARKLVYQGKGRQKIRPLFDRDDLPRQEQVIRNTIKREGWWLR</sequence>
<reference evidence="1 2" key="1">
    <citation type="submission" date="2017-01" db="EMBL/GenBank/DDBJ databases">
        <authorList>
            <person name="Mah S.A."/>
            <person name="Swanson W.J."/>
            <person name="Moy G.W."/>
            <person name="Vacquier V.D."/>
        </authorList>
    </citation>
    <scope>NUCLEOTIDE SEQUENCE [LARGE SCALE GENOMIC DNA]</scope>
    <source>
        <strain evidence="1 2">DSM 26375</strain>
    </source>
</reference>
<evidence type="ECO:0000313" key="1">
    <source>
        <dbReference type="EMBL" id="SIS61333.1"/>
    </source>
</evidence>
<organism evidence="1 2">
    <name type="scientific">Gemmobacter megaterium</name>
    <dbReference type="NCBI Taxonomy" id="1086013"/>
    <lineage>
        <taxon>Bacteria</taxon>
        <taxon>Pseudomonadati</taxon>
        <taxon>Pseudomonadota</taxon>
        <taxon>Alphaproteobacteria</taxon>
        <taxon>Rhodobacterales</taxon>
        <taxon>Paracoccaceae</taxon>
        <taxon>Gemmobacter</taxon>
    </lineage>
</organism>
<dbReference type="EMBL" id="FTOT01000001">
    <property type="protein sequence ID" value="SIS61333.1"/>
    <property type="molecule type" value="Genomic_DNA"/>
</dbReference>
<dbReference type="AlphaFoldDB" id="A0A1N7KIF1"/>
<name>A0A1N7KIF1_9RHOB</name>
<keyword evidence="2" id="KW-1185">Reference proteome</keyword>
<evidence type="ECO:0000313" key="2">
    <source>
        <dbReference type="Proteomes" id="UP000186141"/>
    </source>
</evidence>